<dbReference type="KEGG" id="spsw:Sps_04737"/>
<evidence type="ECO:0000313" key="1">
    <source>
        <dbReference type="EMBL" id="AQS39820.1"/>
    </source>
</evidence>
<sequence>MHASSSSPDQPKQYSPAELAIKLLREKSREKRRHLREKRREAADWVTQIKKAVGTADYKATDKGFIKQHKLPAHFKPLINGLRQWVYTQFQYIDKKGVVRSLSARGKRKLFEVLIVLITSCDFMSGQLGKPMKGHMDTTKHDAFMLEHARRFGYSMSSSTWYRYIDMLKSMNIFSGREIKLHGDDGVTVRSEASYKWLSKGFLRNIGVYKDAIMASIKLAYQKALDKGRSFVWRQHNAPVGYCPSQDLFTAYNPSTAPPQ</sequence>
<organism evidence="1 2">
    <name type="scientific">Shewanella psychrophila</name>
    <dbReference type="NCBI Taxonomy" id="225848"/>
    <lineage>
        <taxon>Bacteria</taxon>
        <taxon>Pseudomonadati</taxon>
        <taxon>Pseudomonadota</taxon>
        <taxon>Gammaproteobacteria</taxon>
        <taxon>Alteromonadales</taxon>
        <taxon>Shewanellaceae</taxon>
        <taxon>Shewanella</taxon>
    </lineage>
</organism>
<proteinExistence type="predicted"/>
<gene>
    <name evidence="1" type="ORF">Sps_04737</name>
</gene>
<keyword evidence="2" id="KW-1185">Reference proteome</keyword>
<dbReference type="Proteomes" id="UP000189545">
    <property type="component" value="Chromosome"/>
</dbReference>
<evidence type="ECO:0000313" key="2">
    <source>
        <dbReference type="Proteomes" id="UP000189545"/>
    </source>
</evidence>
<protein>
    <submittedName>
        <fullName evidence="1">Uncharacterized protein</fullName>
    </submittedName>
</protein>
<reference evidence="1 2" key="1">
    <citation type="submission" date="2016-03" db="EMBL/GenBank/DDBJ databases">
        <title>Complete genome sequence of Shewanella psychrophila WP2, a deep sea bacterium isolated from west Pacific sediment.</title>
        <authorList>
            <person name="Xu G."/>
            <person name="Jian H."/>
        </authorList>
    </citation>
    <scope>NUCLEOTIDE SEQUENCE [LARGE SCALE GENOMIC DNA]</scope>
    <source>
        <strain evidence="1 2">WP2</strain>
    </source>
</reference>
<dbReference type="RefSeq" id="WP_237157926.1">
    <property type="nucleotide sequence ID" value="NZ_CP014782.1"/>
</dbReference>
<dbReference type="EMBL" id="CP014782">
    <property type="protein sequence ID" value="AQS39820.1"/>
    <property type="molecule type" value="Genomic_DNA"/>
</dbReference>
<accession>A0A1S6HW74</accession>
<name>A0A1S6HW74_9GAMM</name>
<dbReference type="AlphaFoldDB" id="A0A1S6HW74"/>